<dbReference type="EMBL" id="JAAXPG010000008">
    <property type="protein sequence ID" value="NKY98028.1"/>
    <property type="molecule type" value="Genomic_DNA"/>
</dbReference>
<sequence length="192" mass="19035">MNTSREDTNPAADAASPEGAAETAETTETAPAAEVSAESTSETGTAGAAGTRGEAGIPGARQETDASGAFIAGTPPVRSPGGLFAAETFSVIALMLFALTALNTRLFELFGFFFVGRVPTDTSAGEASALAAEVMVAGGLSALTVLAGALALLRSNAGTRAWSRWGAAAAVIVGTLLVVISVLTFITLPSGA</sequence>
<accession>A0A7X6MAW9</accession>
<dbReference type="RefSeq" id="WP_061078992.1">
    <property type="nucleotide sequence ID" value="NZ_JAAXPG010000008.1"/>
</dbReference>
<feature type="compositionally biased region" description="Low complexity" evidence="1">
    <location>
        <begin position="10"/>
        <end position="55"/>
    </location>
</feature>
<dbReference type="AlphaFoldDB" id="A0A7X6MAW9"/>
<feature type="transmembrane region" description="Helical" evidence="2">
    <location>
        <begin position="134"/>
        <end position="153"/>
    </location>
</feature>
<organism evidence="3 4">
    <name type="scientific">Nocardiopsis alborubida</name>
    <dbReference type="NCBI Taxonomy" id="146802"/>
    <lineage>
        <taxon>Bacteria</taxon>
        <taxon>Bacillati</taxon>
        <taxon>Actinomycetota</taxon>
        <taxon>Actinomycetes</taxon>
        <taxon>Streptosporangiales</taxon>
        <taxon>Nocardiopsidaceae</taxon>
        <taxon>Nocardiopsis</taxon>
    </lineage>
</organism>
<keyword evidence="2" id="KW-0812">Transmembrane</keyword>
<keyword evidence="2" id="KW-1133">Transmembrane helix</keyword>
<evidence type="ECO:0000313" key="3">
    <source>
        <dbReference type="EMBL" id="NKY98028.1"/>
    </source>
</evidence>
<dbReference type="Proteomes" id="UP000553209">
    <property type="component" value="Unassembled WGS sequence"/>
</dbReference>
<keyword evidence="4" id="KW-1185">Reference proteome</keyword>
<proteinExistence type="predicted"/>
<evidence type="ECO:0000256" key="1">
    <source>
        <dbReference type="SAM" id="MobiDB-lite"/>
    </source>
</evidence>
<gene>
    <name evidence="3" type="ORF">HGB44_10215</name>
</gene>
<feature type="region of interest" description="Disordered" evidence="1">
    <location>
        <begin position="1"/>
        <end position="60"/>
    </location>
</feature>
<name>A0A7X6MAW9_9ACTN</name>
<evidence type="ECO:0000313" key="4">
    <source>
        <dbReference type="Proteomes" id="UP000553209"/>
    </source>
</evidence>
<feature type="transmembrane region" description="Helical" evidence="2">
    <location>
        <begin position="165"/>
        <end position="188"/>
    </location>
</feature>
<protein>
    <submittedName>
        <fullName evidence="3">Uncharacterized protein</fullName>
    </submittedName>
</protein>
<keyword evidence="2" id="KW-0472">Membrane</keyword>
<evidence type="ECO:0000256" key="2">
    <source>
        <dbReference type="SAM" id="Phobius"/>
    </source>
</evidence>
<feature type="transmembrane region" description="Helical" evidence="2">
    <location>
        <begin position="88"/>
        <end position="114"/>
    </location>
</feature>
<comment type="caution">
    <text evidence="3">The sequence shown here is derived from an EMBL/GenBank/DDBJ whole genome shotgun (WGS) entry which is preliminary data.</text>
</comment>
<reference evidence="3 4" key="1">
    <citation type="submission" date="2020-04" db="EMBL/GenBank/DDBJ databases">
        <title>MicrobeNet Type strains.</title>
        <authorList>
            <person name="Nicholson A.C."/>
        </authorList>
    </citation>
    <scope>NUCLEOTIDE SEQUENCE [LARGE SCALE GENOMIC DNA]</scope>
    <source>
        <strain evidence="3 4">ATCC 23612</strain>
    </source>
</reference>